<keyword evidence="2 6" id="KW-0812">Transmembrane</keyword>
<feature type="transmembrane region" description="Helical" evidence="6">
    <location>
        <begin position="403"/>
        <end position="424"/>
    </location>
</feature>
<feature type="transmembrane region" description="Helical" evidence="6">
    <location>
        <begin position="288"/>
        <end position="314"/>
    </location>
</feature>
<proteinExistence type="predicted"/>
<dbReference type="CDD" id="cd17323">
    <property type="entry name" value="MFS_Tpo1_MDR_like"/>
    <property type="match status" value="1"/>
</dbReference>
<keyword evidence="4 6" id="KW-0472">Membrane</keyword>
<dbReference type="Gene3D" id="1.20.1250.20">
    <property type="entry name" value="MFS general substrate transporter like domains"/>
    <property type="match status" value="1"/>
</dbReference>
<name>A0A178ZM49_9EURO</name>
<dbReference type="Proteomes" id="UP000078343">
    <property type="component" value="Unassembled WGS sequence"/>
</dbReference>
<feature type="transmembrane region" description="Helical" evidence="6">
    <location>
        <begin position="218"/>
        <end position="235"/>
    </location>
</feature>
<feature type="region of interest" description="Disordered" evidence="5">
    <location>
        <begin position="1"/>
        <end position="28"/>
    </location>
</feature>
<dbReference type="RefSeq" id="XP_018693928.1">
    <property type="nucleotide sequence ID" value="XM_018837075.1"/>
</dbReference>
<feature type="transmembrane region" description="Helical" evidence="6">
    <location>
        <begin position="126"/>
        <end position="145"/>
    </location>
</feature>
<feature type="domain" description="Major facilitator superfamily (MFS) profile" evidence="7">
    <location>
        <begin position="60"/>
        <end position="489"/>
    </location>
</feature>
<accession>A0A178ZM49</accession>
<evidence type="ECO:0000313" key="9">
    <source>
        <dbReference type="Proteomes" id="UP000078343"/>
    </source>
</evidence>
<feature type="transmembrane region" description="Helical" evidence="6">
    <location>
        <begin position="184"/>
        <end position="206"/>
    </location>
</feature>
<dbReference type="InterPro" id="IPR036259">
    <property type="entry name" value="MFS_trans_sf"/>
</dbReference>
<organism evidence="8 9">
    <name type="scientific">Fonsecaea erecta</name>
    <dbReference type="NCBI Taxonomy" id="1367422"/>
    <lineage>
        <taxon>Eukaryota</taxon>
        <taxon>Fungi</taxon>
        <taxon>Dikarya</taxon>
        <taxon>Ascomycota</taxon>
        <taxon>Pezizomycotina</taxon>
        <taxon>Eurotiomycetes</taxon>
        <taxon>Chaetothyriomycetidae</taxon>
        <taxon>Chaetothyriales</taxon>
        <taxon>Herpotrichiellaceae</taxon>
        <taxon>Fonsecaea</taxon>
    </lineage>
</organism>
<gene>
    <name evidence="8" type="ORF">AYL99_05563</name>
</gene>
<dbReference type="OrthoDB" id="3936150at2759"/>
<feature type="transmembrane region" description="Helical" evidence="6">
    <location>
        <begin position="326"/>
        <end position="351"/>
    </location>
</feature>
<feature type="transmembrane region" description="Helical" evidence="6">
    <location>
        <begin position="58"/>
        <end position="77"/>
    </location>
</feature>
<reference evidence="8 9" key="1">
    <citation type="submission" date="2016-04" db="EMBL/GenBank/DDBJ databases">
        <title>Draft genome of Fonsecaea erecta CBS 125763.</title>
        <authorList>
            <person name="Weiss V.A."/>
            <person name="Vicente V.A."/>
            <person name="Raittz R.T."/>
            <person name="Moreno L.F."/>
            <person name="De Souza E.M."/>
            <person name="Pedrosa F.O."/>
            <person name="Steffens M.B."/>
            <person name="Faoro H."/>
            <person name="Tadra-Sfeir M.Z."/>
            <person name="Najafzadeh M.J."/>
            <person name="Felipe M.S."/>
            <person name="Teixeira M."/>
            <person name="Sun J."/>
            <person name="Xi L."/>
            <person name="Gomes R."/>
            <person name="De Azevedo C.M."/>
            <person name="Salgado C.G."/>
            <person name="Da Silva M.B."/>
            <person name="Nascimento M.F."/>
            <person name="Queiroz-Telles F."/>
            <person name="Attili D.S."/>
            <person name="Gorbushina A."/>
        </authorList>
    </citation>
    <scope>NUCLEOTIDE SEQUENCE [LARGE SCALE GENOMIC DNA]</scope>
    <source>
        <strain evidence="8 9">CBS 125763</strain>
    </source>
</reference>
<feature type="compositionally biased region" description="Polar residues" evidence="5">
    <location>
        <begin position="1"/>
        <end position="11"/>
    </location>
</feature>
<comment type="caution">
    <text evidence="8">The sequence shown here is derived from an EMBL/GenBank/DDBJ whole genome shotgun (WGS) entry which is preliminary data.</text>
</comment>
<dbReference type="InterPro" id="IPR020846">
    <property type="entry name" value="MFS_dom"/>
</dbReference>
<evidence type="ECO:0000256" key="1">
    <source>
        <dbReference type="ARBA" id="ARBA00004141"/>
    </source>
</evidence>
<evidence type="ECO:0000256" key="3">
    <source>
        <dbReference type="ARBA" id="ARBA00022989"/>
    </source>
</evidence>
<keyword evidence="3 6" id="KW-1133">Transmembrane helix</keyword>
<dbReference type="PANTHER" id="PTHR23502:SF47">
    <property type="entry name" value="MAJOR FACILITATOR SUPERFAMILY (MFS) PROFILE DOMAIN-CONTAINING PROTEIN-RELATED"/>
    <property type="match status" value="1"/>
</dbReference>
<dbReference type="GO" id="GO:0022857">
    <property type="term" value="F:transmembrane transporter activity"/>
    <property type="evidence" value="ECO:0007669"/>
    <property type="project" value="InterPro"/>
</dbReference>
<dbReference type="GeneID" id="30009731"/>
<dbReference type="EMBL" id="LVYI01000004">
    <property type="protein sequence ID" value="OAP60561.1"/>
    <property type="molecule type" value="Genomic_DNA"/>
</dbReference>
<protein>
    <recommendedName>
        <fullName evidence="7">Major facilitator superfamily (MFS) profile domain-containing protein</fullName>
    </recommendedName>
</protein>
<sequence length="502" mass="54418">MKRFQRNSQSHAAGDDAEKDQEEAGVGVIGAPQKRTVMTFDGEDDLANPQNWPTQKKAGVTMIISLIAFIVGFGSSIDSAVLPQASRHFGVSEVTESLATTLYLVGFGFGATFSGPLSEERGRNPVYLITFTLYCCWILGAALAPNIGAKLVFRFLAGTCGSTPFTAAGGTLGDIFDHVVRGQIFPFFACIAFLGPMLAPVVGGYVGQAGMDWRWVEWITFLISCGVLALMVFFLPETDAKEILRGKAQALQARNGASDVQAPANLPRRPRLTSALLRPCIILFTEPVIAIFTAYLTLVYSVAFCFFSSAQYIFGQTYGFHQGSTHLMFLSISTGLIVCALATPLFGTLVAREHRHAAVSRGKDHAGPEAMLWWAMIGGPLLPISVFWMAWSSRRSVSYWSPMISAAFFGFSMLCLFVSTYAYIMQRFTSVAASALVSNTFVRYVVAGTVVVLSIPMFENLGVHHALTVFAALSCLFTPVPFLLYVHARQVEGTMSVGVVGQ</sequence>
<dbReference type="Pfam" id="PF07690">
    <property type="entry name" value="MFS_1"/>
    <property type="match status" value="1"/>
</dbReference>
<feature type="transmembrane region" description="Helical" evidence="6">
    <location>
        <begin position="464"/>
        <end position="486"/>
    </location>
</feature>
<feature type="transmembrane region" description="Helical" evidence="6">
    <location>
        <begin position="372"/>
        <end position="391"/>
    </location>
</feature>
<comment type="subcellular location">
    <subcellularLocation>
        <location evidence="1">Membrane</location>
        <topology evidence="1">Multi-pass membrane protein</topology>
    </subcellularLocation>
</comment>
<keyword evidence="9" id="KW-1185">Reference proteome</keyword>
<evidence type="ECO:0000256" key="2">
    <source>
        <dbReference type="ARBA" id="ARBA00022692"/>
    </source>
</evidence>
<dbReference type="GO" id="GO:0005886">
    <property type="term" value="C:plasma membrane"/>
    <property type="evidence" value="ECO:0007669"/>
    <property type="project" value="TreeGrafter"/>
</dbReference>
<dbReference type="AlphaFoldDB" id="A0A178ZM49"/>
<feature type="transmembrane region" description="Helical" evidence="6">
    <location>
        <begin position="151"/>
        <end position="172"/>
    </location>
</feature>
<feature type="transmembrane region" description="Helical" evidence="6">
    <location>
        <begin position="436"/>
        <end position="458"/>
    </location>
</feature>
<dbReference type="InterPro" id="IPR011701">
    <property type="entry name" value="MFS"/>
</dbReference>
<dbReference type="PROSITE" id="PS50850">
    <property type="entry name" value="MFS"/>
    <property type="match status" value="1"/>
</dbReference>
<evidence type="ECO:0000313" key="8">
    <source>
        <dbReference type="EMBL" id="OAP60561.1"/>
    </source>
</evidence>
<evidence type="ECO:0000256" key="5">
    <source>
        <dbReference type="SAM" id="MobiDB-lite"/>
    </source>
</evidence>
<dbReference type="PANTHER" id="PTHR23502">
    <property type="entry name" value="MAJOR FACILITATOR SUPERFAMILY"/>
    <property type="match status" value="1"/>
</dbReference>
<feature type="transmembrane region" description="Helical" evidence="6">
    <location>
        <begin position="97"/>
        <end position="114"/>
    </location>
</feature>
<evidence type="ECO:0000256" key="6">
    <source>
        <dbReference type="SAM" id="Phobius"/>
    </source>
</evidence>
<evidence type="ECO:0000256" key="4">
    <source>
        <dbReference type="ARBA" id="ARBA00023136"/>
    </source>
</evidence>
<dbReference type="SUPFAM" id="SSF103473">
    <property type="entry name" value="MFS general substrate transporter"/>
    <property type="match status" value="1"/>
</dbReference>
<evidence type="ECO:0000259" key="7">
    <source>
        <dbReference type="PROSITE" id="PS50850"/>
    </source>
</evidence>